<proteinExistence type="inferred from homology"/>
<dbReference type="GO" id="GO:0016628">
    <property type="term" value="F:oxidoreductase activity, acting on the CH-CH group of donors, NAD or NADP as acceptor"/>
    <property type="evidence" value="ECO:0007669"/>
    <property type="project" value="UniProtKB-ARBA"/>
</dbReference>
<dbReference type="PANTHER" id="PTHR22893:SF91">
    <property type="entry name" value="NADPH DEHYDROGENASE 2-RELATED"/>
    <property type="match status" value="1"/>
</dbReference>
<dbReference type="InterPro" id="IPR001155">
    <property type="entry name" value="OxRdtase_FMN_N"/>
</dbReference>
<dbReference type="GO" id="GO:0010181">
    <property type="term" value="F:FMN binding"/>
    <property type="evidence" value="ECO:0007669"/>
    <property type="project" value="InterPro"/>
</dbReference>
<evidence type="ECO:0000313" key="6">
    <source>
        <dbReference type="Proteomes" id="UP000244174"/>
    </source>
</evidence>
<sequence>MKLLDTYKLGELELENRMVMAPLTRARATDNIPNDLMLEYYVQRSGAGLIISEGTAPSANGLGYARIPGIFSEEQLEGWKKIVDAVHDNGSRIFLQIMHTGRVSHEYNMEKDARIIAPSAVALDGEMYTDQHGPQPYPVPEVMNLEDIKQAQQEFLTAAKNAMKVGFDGVEIHSANGYLADQFLNTATNKRDDEYGGSIENRSRFTLELAEMISAEIGKERTGIRLSPFSTFNGTEVFEEMEEQFLYLTDKLNDLGLTYIHLVDNSTLGSPEVQTDLPKKIRERFDGTLMLNGGFTKEKAENTIQEDSADLISFGRSFIANPDLVYRFENDLELNEPDYDTFYTPGEKGYTDYPFIEKEETVAKTI</sequence>
<evidence type="ECO:0000256" key="1">
    <source>
        <dbReference type="ARBA" id="ARBA00001917"/>
    </source>
</evidence>
<dbReference type="Gene3D" id="3.20.20.70">
    <property type="entry name" value="Aldolase class I"/>
    <property type="match status" value="1"/>
</dbReference>
<comment type="caution">
    <text evidence="5">The sequence shown here is derived from an EMBL/GenBank/DDBJ whole genome shotgun (WGS) entry which is preliminary data.</text>
</comment>
<comment type="similarity">
    <text evidence="2">Belongs to the NADH:flavin oxidoreductase/NADH oxidase family.</text>
</comment>
<dbReference type="InterPro" id="IPR045247">
    <property type="entry name" value="Oye-like"/>
</dbReference>
<dbReference type="OrthoDB" id="9772736at2"/>
<dbReference type="PANTHER" id="PTHR22893">
    <property type="entry name" value="NADH OXIDOREDUCTASE-RELATED"/>
    <property type="match status" value="1"/>
</dbReference>
<dbReference type="EMBL" id="QBKQ01000001">
    <property type="protein sequence ID" value="PTX44613.1"/>
    <property type="molecule type" value="Genomic_DNA"/>
</dbReference>
<dbReference type="GO" id="GO:0005829">
    <property type="term" value="C:cytosol"/>
    <property type="evidence" value="ECO:0007669"/>
    <property type="project" value="UniProtKB-ARBA"/>
</dbReference>
<reference evidence="5 6" key="1">
    <citation type="submission" date="2018-04" db="EMBL/GenBank/DDBJ databases">
        <title>Genomic Encyclopedia of Archaeal and Bacterial Type Strains, Phase II (KMG-II): from individual species to whole genera.</title>
        <authorList>
            <person name="Goeker M."/>
        </authorList>
    </citation>
    <scope>NUCLEOTIDE SEQUENCE [LARGE SCALE GENOMIC DNA]</scope>
    <source>
        <strain evidence="5 6">DSM 23082</strain>
    </source>
</reference>
<dbReference type="Proteomes" id="UP000244174">
    <property type="component" value="Unassembled WGS sequence"/>
</dbReference>
<evidence type="ECO:0000259" key="4">
    <source>
        <dbReference type="Pfam" id="PF00724"/>
    </source>
</evidence>
<keyword evidence="3" id="KW-0560">Oxidoreductase</keyword>
<evidence type="ECO:0000313" key="5">
    <source>
        <dbReference type="EMBL" id="PTX44613.1"/>
    </source>
</evidence>
<accession>A0A2T6ALB2</accession>
<evidence type="ECO:0000256" key="3">
    <source>
        <dbReference type="ARBA" id="ARBA00023002"/>
    </source>
</evidence>
<dbReference type="SUPFAM" id="SSF51395">
    <property type="entry name" value="FMN-linked oxidoreductases"/>
    <property type="match status" value="1"/>
</dbReference>
<gene>
    <name evidence="5" type="ORF">C8P64_0595</name>
</gene>
<dbReference type="AlphaFoldDB" id="A0A2T6ALB2"/>
<comment type="cofactor">
    <cofactor evidence="1">
        <name>FMN</name>
        <dbReference type="ChEBI" id="CHEBI:58210"/>
    </cofactor>
</comment>
<feature type="domain" description="NADH:flavin oxidoreductase/NADH oxidase N-terminal" evidence="4">
    <location>
        <begin position="7"/>
        <end position="335"/>
    </location>
</feature>
<keyword evidence="6" id="KW-1185">Reference proteome</keyword>
<dbReference type="InterPro" id="IPR013785">
    <property type="entry name" value="Aldolase_TIM"/>
</dbReference>
<dbReference type="CDD" id="cd02933">
    <property type="entry name" value="OYE_like_FMN"/>
    <property type="match status" value="1"/>
</dbReference>
<dbReference type="RefSeq" id="WP_108171255.1">
    <property type="nucleotide sequence ID" value="NZ_QBKQ01000001.1"/>
</dbReference>
<dbReference type="Pfam" id="PF00724">
    <property type="entry name" value="Oxidored_FMN"/>
    <property type="match status" value="1"/>
</dbReference>
<evidence type="ECO:0000256" key="2">
    <source>
        <dbReference type="ARBA" id="ARBA00005979"/>
    </source>
</evidence>
<organism evidence="5 6">
    <name type="scientific">Christiangramia gaetbulicola</name>
    <dbReference type="NCBI Taxonomy" id="703340"/>
    <lineage>
        <taxon>Bacteria</taxon>
        <taxon>Pseudomonadati</taxon>
        <taxon>Bacteroidota</taxon>
        <taxon>Flavobacteriia</taxon>
        <taxon>Flavobacteriales</taxon>
        <taxon>Flavobacteriaceae</taxon>
        <taxon>Christiangramia</taxon>
    </lineage>
</organism>
<name>A0A2T6ALB2_9FLAO</name>
<protein>
    <submittedName>
        <fullName evidence="5">N-ethylmaleimide reductase</fullName>
    </submittedName>
</protein>
<dbReference type="FunFam" id="3.20.20.70:FF:000059">
    <property type="entry name" value="N-ethylmaleimide reductase, FMN-linked"/>
    <property type="match status" value="1"/>
</dbReference>